<keyword evidence="1" id="KW-1133">Transmembrane helix</keyword>
<dbReference type="RefSeq" id="WP_126952501.1">
    <property type="nucleotide sequence ID" value="NZ_RZHD01000004.1"/>
</dbReference>
<comment type="caution">
    <text evidence="2">The sequence shown here is derived from an EMBL/GenBank/DDBJ whole genome shotgun (WGS) entry which is preliminary data.</text>
</comment>
<evidence type="ECO:0000313" key="2">
    <source>
        <dbReference type="EMBL" id="RUR47934.1"/>
    </source>
</evidence>
<organism evidence="2 3">
    <name type="scientific">Vreelandella populi</name>
    <dbReference type="NCBI Taxonomy" id="2498858"/>
    <lineage>
        <taxon>Bacteria</taxon>
        <taxon>Pseudomonadati</taxon>
        <taxon>Pseudomonadota</taxon>
        <taxon>Gammaproteobacteria</taxon>
        <taxon>Oceanospirillales</taxon>
        <taxon>Halomonadaceae</taxon>
        <taxon>Vreelandella</taxon>
    </lineage>
</organism>
<keyword evidence="1" id="KW-0472">Membrane</keyword>
<dbReference type="EMBL" id="RZHD01000004">
    <property type="protein sequence ID" value="RUR47934.1"/>
    <property type="molecule type" value="Genomic_DNA"/>
</dbReference>
<protein>
    <submittedName>
        <fullName evidence="2">Uncharacterized protein</fullName>
    </submittedName>
</protein>
<proteinExistence type="predicted"/>
<dbReference type="AlphaFoldDB" id="A0A3S0WKX1"/>
<dbReference type="Proteomes" id="UP000286912">
    <property type="component" value="Unassembled WGS sequence"/>
</dbReference>
<evidence type="ECO:0000313" key="3">
    <source>
        <dbReference type="Proteomes" id="UP000286912"/>
    </source>
</evidence>
<name>A0A3S0WKX1_9GAMM</name>
<keyword evidence="1" id="KW-0812">Transmembrane</keyword>
<gene>
    <name evidence="2" type="ORF">ELY37_06660</name>
</gene>
<feature type="transmembrane region" description="Helical" evidence="1">
    <location>
        <begin position="61"/>
        <end position="84"/>
    </location>
</feature>
<keyword evidence="3" id="KW-1185">Reference proteome</keyword>
<accession>A0A3S0WKX1</accession>
<reference evidence="2 3" key="1">
    <citation type="submission" date="2018-12" db="EMBL/GenBank/DDBJ databases">
        <title>three novel Halomonas strain isolated from plants.</title>
        <authorList>
            <person name="Sun C."/>
        </authorList>
    </citation>
    <scope>NUCLEOTIDE SEQUENCE [LARGE SCALE GENOMIC DNA]</scope>
    <source>
        <strain evidence="2 3">RC</strain>
    </source>
</reference>
<sequence length="85" mass="9574">MPSSACLPGNANGLMLQAYDEAHEFFYSKDNIKCVVWFFFYTESAVLRNASFNHGGNAMKILLWVIIFIFAVGLLTLTGVFKLIF</sequence>
<evidence type="ECO:0000256" key="1">
    <source>
        <dbReference type="SAM" id="Phobius"/>
    </source>
</evidence>